<comment type="caution">
    <text evidence="1">The sequence shown here is derived from an EMBL/GenBank/DDBJ whole genome shotgun (WGS) entry which is preliminary data.</text>
</comment>
<dbReference type="Proteomes" id="UP001153365">
    <property type="component" value="Unassembled WGS sequence"/>
</dbReference>
<protein>
    <submittedName>
        <fullName evidence="1">Uncharacterized protein</fullName>
    </submittedName>
</protein>
<name>A0AAV0AIJ6_PHAPC</name>
<organism evidence="1 2">
    <name type="scientific">Phakopsora pachyrhizi</name>
    <name type="common">Asian soybean rust disease fungus</name>
    <dbReference type="NCBI Taxonomy" id="170000"/>
    <lineage>
        <taxon>Eukaryota</taxon>
        <taxon>Fungi</taxon>
        <taxon>Dikarya</taxon>
        <taxon>Basidiomycota</taxon>
        <taxon>Pucciniomycotina</taxon>
        <taxon>Pucciniomycetes</taxon>
        <taxon>Pucciniales</taxon>
        <taxon>Phakopsoraceae</taxon>
        <taxon>Phakopsora</taxon>
    </lineage>
</organism>
<dbReference type="AlphaFoldDB" id="A0AAV0AIJ6"/>
<evidence type="ECO:0000313" key="2">
    <source>
        <dbReference type="Proteomes" id="UP001153365"/>
    </source>
</evidence>
<evidence type="ECO:0000313" key="1">
    <source>
        <dbReference type="EMBL" id="CAH7667205.1"/>
    </source>
</evidence>
<proteinExistence type="predicted"/>
<keyword evidence="2" id="KW-1185">Reference proteome</keyword>
<gene>
    <name evidence="1" type="ORF">PPACK8108_LOCUS1601</name>
</gene>
<dbReference type="EMBL" id="CALTRL010000217">
    <property type="protein sequence ID" value="CAH7667205.1"/>
    <property type="molecule type" value="Genomic_DNA"/>
</dbReference>
<accession>A0AAV0AIJ6</accession>
<reference evidence="1" key="1">
    <citation type="submission" date="2022-06" db="EMBL/GenBank/DDBJ databases">
        <authorList>
            <consortium name="SYNGENTA / RWTH Aachen University"/>
        </authorList>
    </citation>
    <scope>NUCLEOTIDE SEQUENCE</scope>
</reference>
<sequence length="140" mass="15828">MSTSSAPDWQKALQRAGFFATKLVEPLGKHKDLGQGLGVIDVTEEDFEEARTKLKLSSSKKGSSKKHNAQNYLKTAQTKETVFAKIKSISNLKSIIIKSFMKRFKNKVNSWMFVMDRNGRLYVGIEIRGKFQHSSFVAIL</sequence>